<evidence type="ECO:0000256" key="1">
    <source>
        <dbReference type="ARBA" id="ARBA00023002"/>
    </source>
</evidence>
<reference evidence="5 6" key="1">
    <citation type="journal article" date="2013" name="PLoS ONE">
        <title>Assembly-driven community genomics of a hypersaline microbial ecosystem.</title>
        <authorList>
            <person name="Podell S."/>
            <person name="Ugalde J.A."/>
            <person name="Narasingarao P."/>
            <person name="Banfield J.F."/>
            <person name="Heidelberg K.B."/>
            <person name="Allen E.E."/>
        </authorList>
    </citation>
    <scope>NUCLEOTIDE SEQUENCE [LARGE SCALE GENOMIC DNA]</scope>
    <source>
        <strain evidence="6">J07HQW2</strain>
    </source>
</reference>
<dbReference type="PANTHER" id="PTHR43110">
    <property type="entry name" value="THIOL PEROXIDASE"/>
    <property type="match status" value="1"/>
</dbReference>
<protein>
    <submittedName>
        <fullName evidence="5">Peroxiredoxin</fullName>
    </submittedName>
</protein>
<evidence type="ECO:0000256" key="2">
    <source>
        <dbReference type="ARBA" id="ARBA00023284"/>
    </source>
</evidence>
<dbReference type="PIRSF" id="PIRSF000239">
    <property type="entry name" value="AHPC"/>
    <property type="match status" value="1"/>
</dbReference>
<dbReference type="Gene3D" id="3.40.30.10">
    <property type="entry name" value="Glutaredoxin"/>
    <property type="match status" value="1"/>
</dbReference>
<dbReference type="InterPro" id="IPR024706">
    <property type="entry name" value="Peroxiredoxin_AhpC-typ"/>
</dbReference>
<dbReference type="eggNOG" id="arCOG00310">
    <property type="taxonomic scope" value="Archaea"/>
</dbReference>
<dbReference type="InterPro" id="IPR050455">
    <property type="entry name" value="Tpx_Peroxidase_subfamily"/>
</dbReference>
<feature type="active site" description="Cysteine sulfenic acid (-SOH) intermediate; for peroxidase activity" evidence="3">
    <location>
        <position position="49"/>
    </location>
</feature>
<dbReference type="InterPro" id="IPR036249">
    <property type="entry name" value="Thioredoxin-like_sf"/>
</dbReference>
<dbReference type="RefSeq" id="WP_021056110.1">
    <property type="nucleotide sequence ID" value="NZ_KE356561.1"/>
</dbReference>
<sequence>MLTEGDSAPEFTLPIAHDDSKVGSFTLSNHLEEPPLVLAFFPGVFTTTCSHEMKTFQARLSAFKNAGATIFGISVDSPFAQNAFRERLGLEYGLLSDANREIIEKYGVSMNWEKYGINAVAKRAVFIIDGDGKVSYSWVVDDTKTKPDYDEIVATVEAITA</sequence>
<evidence type="ECO:0000256" key="3">
    <source>
        <dbReference type="PIRSR" id="PIRSR000239-1"/>
    </source>
</evidence>
<dbReference type="AlphaFoldDB" id="U1PS76"/>
<evidence type="ECO:0000313" key="6">
    <source>
        <dbReference type="Proteomes" id="UP000030710"/>
    </source>
</evidence>
<gene>
    <name evidence="5" type="ORF">J07HQW2_03129</name>
</gene>
<dbReference type="PANTHER" id="PTHR43110:SF1">
    <property type="entry name" value="THIOL PEROXIDASE"/>
    <property type="match status" value="1"/>
</dbReference>
<evidence type="ECO:0000313" key="5">
    <source>
        <dbReference type="EMBL" id="ERG96647.1"/>
    </source>
</evidence>
<organism evidence="5 6">
    <name type="scientific">Haloquadratum walsbyi J07HQW2</name>
    <dbReference type="NCBI Taxonomy" id="1238425"/>
    <lineage>
        <taxon>Archaea</taxon>
        <taxon>Methanobacteriati</taxon>
        <taxon>Methanobacteriota</taxon>
        <taxon>Stenosarchaea group</taxon>
        <taxon>Halobacteria</taxon>
        <taxon>Halobacteriales</taxon>
        <taxon>Haloferacaceae</taxon>
        <taxon>Haloquadratum</taxon>
    </lineage>
</organism>
<dbReference type="HOGENOM" id="CLU_042529_14_2_2"/>
<dbReference type="InterPro" id="IPR000866">
    <property type="entry name" value="AhpC/TSA"/>
</dbReference>
<evidence type="ECO:0000259" key="4">
    <source>
        <dbReference type="PROSITE" id="PS51352"/>
    </source>
</evidence>
<name>U1PS76_9EURY</name>
<dbReference type="Pfam" id="PF00578">
    <property type="entry name" value="AhpC-TSA"/>
    <property type="match status" value="1"/>
</dbReference>
<dbReference type="Proteomes" id="UP000030710">
    <property type="component" value="Unassembled WGS sequence"/>
</dbReference>
<accession>U1PS76</accession>
<dbReference type="PROSITE" id="PS51352">
    <property type="entry name" value="THIOREDOXIN_2"/>
    <property type="match status" value="1"/>
</dbReference>
<dbReference type="STRING" id="1238425.J07HQW2_03129"/>
<dbReference type="GO" id="GO:0016491">
    <property type="term" value="F:oxidoreductase activity"/>
    <property type="evidence" value="ECO:0007669"/>
    <property type="project" value="UniProtKB-KW"/>
</dbReference>
<keyword evidence="2" id="KW-0676">Redox-active center</keyword>
<dbReference type="EMBL" id="KE356561">
    <property type="protein sequence ID" value="ERG96647.1"/>
    <property type="molecule type" value="Genomic_DNA"/>
</dbReference>
<keyword evidence="1" id="KW-0560">Oxidoreductase</keyword>
<dbReference type="InterPro" id="IPR013766">
    <property type="entry name" value="Thioredoxin_domain"/>
</dbReference>
<feature type="domain" description="Thioredoxin" evidence="4">
    <location>
        <begin position="2"/>
        <end position="161"/>
    </location>
</feature>
<proteinExistence type="predicted"/>
<dbReference type="SUPFAM" id="SSF52833">
    <property type="entry name" value="Thioredoxin-like"/>
    <property type="match status" value="1"/>
</dbReference>
<dbReference type="GO" id="GO:0016209">
    <property type="term" value="F:antioxidant activity"/>
    <property type="evidence" value="ECO:0007669"/>
    <property type="project" value="InterPro"/>
</dbReference>